<dbReference type="SUPFAM" id="SSF48179">
    <property type="entry name" value="6-phosphogluconate dehydrogenase C-terminal domain-like"/>
    <property type="match status" value="1"/>
</dbReference>
<accession>A0A6J6EV77</accession>
<dbReference type="Gene3D" id="3.40.50.720">
    <property type="entry name" value="NAD(P)-binding Rossmann-like Domain"/>
    <property type="match status" value="1"/>
</dbReference>
<dbReference type="GO" id="GO:0004735">
    <property type="term" value="F:pyrroline-5-carboxylate reductase activity"/>
    <property type="evidence" value="ECO:0007669"/>
    <property type="project" value="InterPro"/>
</dbReference>
<evidence type="ECO:0000259" key="5">
    <source>
        <dbReference type="Pfam" id="PF14748"/>
    </source>
</evidence>
<dbReference type="PANTHER" id="PTHR11645:SF0">
    <property type="entry name" value="PYRROLINE-5-CARBOXYLATE REDUCTASE 3"/>
    <property type="match status" value="1"/>
</dbReference>
<dbReference type="Pfam" id="PF14748">
    <property type="entry name" value="P5CR_dimer"/>
    <property type="match status" value="1"/>
</dbReference>
<feature type="domain" description="Pyrroline-5-carboxylate reductase dimerisation" evidence="5">
    <location>
        <begin position="176"/>
        <end position="280"/>
    </location>
</feature>
<evidence type="ECO:0000256" key="3">
    <source>
        <dbReference type="ARBA" id="ARBA00023002"/>
    </source>
</evidence>
<comment type="similarity">
    <text evidence="1">Belongs to the pyrroline-5-carboxylate reductase family.</text>
</comment>
<dbReference type="Gene3D" id="1.10.3730.10">
    <property type="entry name" value="ProC C-terminal domain-like"/>
    <property type="match status" value="1"/>
</dbReference>
<reference evidence="6" key="1">
    <citation type="submission" date="2020-05" db="EMBL/GenBank/DDBJ databases">
        <authorList>
            <person name="Chiriac C."/>
            <person name="Salcher M."/>
            <person name="Ghai R."/>
            <person name="Kavagutti S V."/>
        </authorList>
    </citation>
    <scope>NUCLEOTIDE SEQUENCE</scope>
</reference>
<proteinExistence type="inferred from homology"/>
<dbReference type="EMBL" id="CAEZTM010000075">
    <property type="protein sequence ID" value="CAB4579249.1"/>
    <property type="molecule type" value="Genomic_DNA"/>
</dbReference>
<evidence type="ECO:0000256" key="1">
    <source>
        <dbReference type="ARBA" id="ARBA00005525"/>
    </source>
</evidence>
<dbReference type="SUPFAM" id="SSF51735">
    <property type="entry name" value="NAD(P)-binding Rossmann-fold domains"/>
    <property type="match status" value="1"/>
</dbReference>
<evidence type="ECO:0000313" key="6">
    <source>
        <dbReference type="EMBL" id="CAB4579249.1"/>
    </source>
</evidence>
<dbReference type="Pfam" id="PF03807">
    <property type="entry name" value="F420_oxidored"/>
    <property type="match status" value="1"/>
</dbReference>
<dbReference type="InterPro" id="IPR028939">
    <property type="entry name" value="P5C_Rdtase_cat_N"/>
</dbReference>
<evidence type="ECO:0000259" key="4">
    <source>
        <dbReference type="Pfam" id="PF03807"/>
    </source>
</evidence>
<keyword evidence="3" id="KW-0560">Oxidoreductase</keyword>
<dbReference type="NCBIfam" id="TIGR00112">
    <property type="entry name" value="proC"/>
    <property type="match status" value="1"/>
</dbReference>
<sequence>MVHSIYTGPMGTKLPRIAILGTGNMGGAILQGLSQPGVGALGIRATTRSEASANKLRETGVVAESLELVPQANSAAVADADVIVLAVKPAQIIGLLAEIAPSAKPEAIMVSVAAGTTLSSMEAVWPGAVVRTMPNTPAQVGLGVTGIARGSRVSDDALAVVRAMCETFGTVIEVRESEINALSSISGSGPAYVYFFMERFIEVAKERGFGDEAARVMVEGTFRGAAELLARSGETPEKLREAVTSPAGTTAAALAVFADADVAGIIRLATNAAIARAEDMAKD</sequence>
<protein>
    <submittedName>
        <fullName evidence="6">Unannotated protein</fullName>
    </submittedName>
</protein>
<organism evidence="6">
    <name type="scientific">freshwater metagenome</name>
    <dbReference type="NCBI Taxonomy" id="449393"/>
    <lineage>
        <taxon>unclassified sequences</taxon>
        <taxon>metagenomes</taxon>
        <taxon>ecological metagenomes</taxon>
    </lineage>
</organism>
<name>A0A6J6EV77_9ZZZZ</name>
<dbReference type="FunFam" id="1.10.3730.10:FF:000001">
    <property type="entry name" value="Pyrroline-5-carboxylate reductase"/>
    <property type="match status" value="1"/>
</dbReference>
<gene>
    <name evidence="6" type="ORF">UFOPK1684_01273</name>
</gene>
<dbReference type="AlphaFoldDB" id="A0A6J6EV77"/>
<dbReference type="InterPro" id="IPR008927">
    <property type="entry name" value="6-PGluconate_DH-like_C_sf"/>
</dbReference>
<dbReference type="InterPro" id="IPR000304">
    <property type="entry name" value="Pyrroline-COOH_reductase"/>
</dbReference>
<dbReference type="PIRSF" id="PIRSF000193">
    <property type="entry name" value="Pyrrol-5-carb_rd"/>
    <property type="match status" value="1"/>
</dbReference>
<dbReference type="GO" id="GO:0055129">
    <property type="term" value="P:L-proline biosynthetic process"/>
    <property type="evidence" value="ECO:0007669"/>
    <property type="project" value="TreeGrafter"/>
</dbReference>
<dbReference type="InterPro" id="IPR036291">
    <property type="entry name" value="NAD(P)-bd_dom_sf"/>
</dbReference>
<evidence type="ECO:0000256" key="2">
    <source>
        <dbReference type="ARBA" id="ARBA00022857"/>
    </source>
</evidence>
<feature type="domain" description="Pyrroline-5-carboxylate reductase catalytic N-terminal" evidence="4">
    <location>
        <begin position="16"/>
        <end position="115"/>
    </location>
</feature>
<dbReference type="InterPro" id="IPR029036">
    <property type="entry name" value="P5CR_dimer"/>
</dbReference>
<keyword evidence="2" id="KW-0521">NADP</keyword>
<dbReference type="PANTHER" id="PTHR11645">
    <property type="entry name" value="PYRROLINE-5-CARBOXYLATE REDUCTASE"/>
    <property type="match status" value="1"/>
</dbReference>
<dbReference type="HAMAP" id="MF_01925">
    <property type="entry name" value="P5C_reductase"/>
    <property type="match status" value="1"/>
</dbReference>